<name>A0ABQ7GJE1_DUNSA</name>
<reference evidence="1" key="1">
    <citation type="submission" date="2017-08" db="EMBL/GenBank/DDBJ databases">
        <authorList>
            <person name="Polle J.E."/>
            <person name="Barry K."/>
            <person name="Cushman J."/>
            <person name="Schmutz J."/>
            <person name="Tran D."/>
            <person name="Hathwaick L.T."/>
            <person name="Yim W.C."/>
            <person name="Jenkins J."/>
            <person name="Mckie-Krisberg Z.M."/>
            <person name="Prochnik S."/>
            <person name="Lindquist E."/>
            <person name="Dockter R.B."/>
            <person name="Adam C."/>
            <person name="Molina H."/>
            <person name="Bunkerborg J."/>
            <person name="Jin E."/>
            <person name="Buchheim M."/>
            <person name="Magnuson J."/>
        </authorList>
    </citation>
    <scope>NUCLEOTIDE SEQUENCE</scope>
    <source>
        <strain evidence="1">CCAP 19/18</strain>
    </source>
</reference>
<protein>
    <submittedName>
        <fullName evidence="1">Uncharacterized protein</fullName>
    </submittedName>
</protein>
<sequence length="235" mass="26518">MPGENRCQNLGLRPCLWYVQVILQVTQEVRDATEDLQRDLDIQSALPGLTGFALNNCRKRYKKVAEHMGMIFKFHPGGNGQAMRALQQLETALGRHHHHLLVNGLAVSQNPAHTEHVLQQHHQHLLQLQQQGNTSIKVPELGEKGAAKRRRWLGGEPFQLWNFEAAYTRALDQWIVTSASELAAQVQRLLAGEEWHPLSQTQRVAGSAVELQRLLNVGVHIDGANRGVRAKTRIW</sequence>
<accession>A0ABQ7GJE1</accession>
<keyword evidence="2" id="KW-1185">Reference proteome</keyword>
<evidence type="ECO:0000313" key="2">
    <source>
        <dbReference type="Proteomes" id="UP000815325"/>
    </source>
</evidence>
<evidence type="ECO:0000313" key="1">
    <source>
        <dbReference type="EMBL" id="KAF5834733.1"/>
    </source>
</evidence>
<proteinExistence type="predicted"/>
<comment type="caution">
    <text evidence="1">The sequence shown here is derived from an EMBL/GenBank/DDBJ whole genome shotgun (WGS) entry which is preliminary data.</text>
</comment>
<organism evidence="1 2">
    <name type="scientific">Dunaliella salina</name>
    <name type="common">Green alga</name>
    <name type="synonym">Protococcus salinus</name>
    <dbReference type="NCBI Taxonomy" id="3046"/>
    <lineage>
        <taxon>Eukaryota</taxon>
        <taxon>Viridiplantae</taxon>
        <taxon>Chlorophyta</taxon>
        <taxon>core chlorophytes</taxon>
        <taxon>Chlorophyceae</taxon>
        <taxon>CS clade</taxon>
        <taxon>Chlamydomonadales</taxon>
        <taxon>Dunaliellaceae</taxon>
        <taxon>Dunaliella</taxon>
    </lineage>
</organism>
<dbReference type="Proteomes" id="UP000815325">
    <property type="component" value="Unassembled WGS sequence"/>
</dbReference>
<gene>
    <name evidence="1" type="ORF">DUNSADRAFT_8503</name>
</gene>
<dbReference type="EMBL" id="MU069741">
    <property type="protein sequence ID" value="KAF5834733.1"/>
    <property type="molecule type" value="Genomic_DNA"/>
</dbReference>